<evidence type="ECO:0000313" key="1">
    <source>
        <dbReference type="EMBL" id="GMG26100.1"/>
    </source>
</evidence>
<protein>
    <submittedName>
        <fullName evidence="1">Unnamed protein product</fullName>
    </submittedName>
</protein>
<organism evidence="1 2">
    <name type="scientific">Ambrosiozyma monospora</name>
    <name type="common">Yeast</name>
    <name type="synonym">Endomycopsis monosporus</name>
    <dbReference type="NCBI Taxonomy" id="43982"/>
    <lineage>
        <taxon>Eukaryota</taxon>
        <taxon>Fungi</taxon>
        <taxon>Dikarya</taxon>
        <taxon>Ascomycota</taxon>
        <taxon>Saccharomycotina</taxon>
        <taxon>Pichiomycetes</taxon>
        <taxon>Pichiales</taxon>
        <taxon>Pichiaceae</taxon>
        <taxon>Ambrosiozyma</taxon>
    </lineage>
</organism>
<reference evidence="1" key="1">
    <citation type="submission" date="2023-04" db="EMBL/GenBank/DDBJ databases">
        <title>Ambrosiozyma monospora NBRC 1965.</title>
        <authorList>
            <person name="Ichikawa N."/>
            <person name="Sato H."/>
            <person name="Tonouchi N."/>
        </authorList>
    </citation>
    <scope>NUCLEOTIDE SEQUENCE</scope>
    <source>
        <strain evidence="1">NBRC 1965</strain>
    </source>
</reference>
<name>A0A9W6YRX0_AMBMO</name>
<accession>A0A9W6YRX0</accession>
<sequence length="114" mass="13196">MVTKHGFFFMELTIKLLKVHIFKVSREPLTKIDVVAKSETQLKRHITSRLSNILKSAINIVGSVCWVGDDTDDTYVVDYMSDVWSYNGQNHGLLTLKFAVFYVFHVSRFQSAHW</sequence>
<gene>
    <name evidence="1" type="ORF">Amon01_000321200</name>
</gene>
<dbReference type="EMBL" id="BSXU01001319">
    <property type="protein sequence ID" value="GMG26100.1"/>
    <property type="molecule type" value="Genomic_DNA"/>
</dbReference>
<dbReference type="Proteomes" id="UP001165063">
    <property type="component" value="Unassembled WGS sequence"/>
</dbReference>
<comment type="caution">
    <text evidence="1">The sequence shown here is derived from an EMBL/GenBank/DDBJ whole genome shotgun (WGS) entry which is preliminary data.</text>
</comment>
<keyword evidence="2" id="KW-1185">Reference proteome</keyword>
<proteinExistence type="predicted"/>
<dbReference type="AlphaFoldDB" id="A0A9W6YRX0"/>
<evidence type="ECO:0000313" key="2">
    <source>
        <dbReference type="Proteomes" id="UP001165063"/>
    </source>
</evidence>